<keyword evidence="3" id="KW-0472">Membrane</keyword>
<dbReference type="PANTHER" id="PTHR10728:SF40">
    <property type="entry name" value="PATATIN FAMILY PROTEIN"/>
    <property type="match status" value="1"/>
</dbReference>
<sequence>MPIAPRPRGDAPGVAAEYVAEPPEGLRIGIALSGGGVRSAAFNLGAVQALRERGVLDNAEYLAAVSGGNYVASALAISAARSDPVLENGKPLWGRGSPEERYLRRHTDYLAPGLVGKLWLVAGVVYGFVLNYLPFVLSAVVLGRVAGWGLAALGVRLSDLRLNGLSMPASPVLVGLLLVGAAAFVGALLLVLYRRWFKNDNPGDYGESLSEKAASALLITTGVVVTALALPPAAQLYGVASRTVLAWVFGEPAERFGTLTGRLVVAFVWLVVSLLSASVALVLSRRFRARRSMLVLSSAAGAGLLFVPLLSSLEHSTRTGLRSPSDAVGVGVMLAVLLAMAVFVHNRRYSMHLFYRERLNSAFALERRVDDRGRVVAAPIAFHERLYFSDLEPVTKVPKLVVCCAVNLASDVPVGRFAESFTFERDVSGGPLFGYRSTAEVEQRGGLPGTQLTLPSIMAVSGAALSPMMGRFTYPPLRFLMALTNVRLGVWIRNPLHPAWREPRTPPRTALGRLVAMVRNGWLEPGAWYVLREAIGAARAKHRYIHLTDGGHWENLGLVELLRRRCTHVLCFDASGNGGLDIGRAMALARSELGVDIDLDPGPVLSDEDGVSREMTAAGEVRYPSSGEERGQIVYAKAVLTPSATWDLHAFKEREPRFPNHSTGRQMFTDEQFEAYRTLGYRAGLEACERLNIPHRVLRP</sequence>
<gene>
    <name evidence="5" type="ORF">F4559_003986</name>
</gene>
<dbReference type="Proteomes" id="UP000542674">
    <property type="component" value="Unassembled WGS sequence"/>
</dbReference>
<keyword evidence="1" id="KW-0378">Hydrolase</keyword>
<dbReference type="PANTHER" id="PTHR10728">
    <property type="entry name" value="CYTOSOLIC PHOSPHOLIPASE A2"/>
    <property type="match status" value="1"/>
</dbReference>
<evidence type="ECO:0000256" key="1">
    <source>
        <dbReference type="ARBA" id="ARBA00022801"/>
    </source>
</evidence>
<keyword evidence="3" id="KW-0812">Transmembrane</keyword>
<accession>A0A7W7T610</accession>
<feature type="transmembrane region" description="Helical" evidence="3">
    <location>
        <begin position="294"/>
        <end position="313"/>
    </location>
</feature>
<name>A0A7W7T610_9PSEU</name>
<dbReference type="GO" id="GO:0005829">
    <property type="term" value="C:cytosol"/>
    <property type="evidence" value="ECO:0007669"/>
    <property type="project" value="TreeGrafter"/>
</dbReference>
<dbReference type="InterPro" id="IPR002642">
    <property type="entry name" value="LysoPLipase_cat_dom"/>
</dbReference>
<evidence type="ECO:0000259" key="4">
    <source>
        <dbReference type="Pfam" id="PF01735"/>
    </source>
</evidence>
<dbReference type="RefSeq" id="WP_184670748.1">
    <property type="nucleotide sequence ID" value="NZ_BAABAI010000022.1"/>
</dbReference>
<dbReference type="EMBL" id="JACHJS010000001">
    <property type="protein sequence ID" value="MBB4966627.1"/>
    <property type="molecule type" value="Genomic_DNA"/>
</dbReference>
<dbReference type="GO" id="GO:0004623">
    <property type="term" value="F:phospholipase A2 activity"/>
    <property type="evidence" value="ECO:0007669"/>
    <property type="project" value="TreeGrafter"/>
</dbReference>
<dbReference type="SUPFAM" id="SSF52151">
    <property type="entry name" value="FabD/lysophospholipase-like"/>
    <property type="match status" value="1"/>
</dbReference>
<feature type="transmembrane region" description="Helical" evidence="3">
    <location>
        <begin position="325"/>
        <end position="344"/>
    </location>
</feature>
<feature type="transmembrane region" description="Helical" evidence="3">
    <location>
        <begin position="169"/>
        <end position="193"/>
    </location>
</feature>
<dbReference type="AlphaFoldDB" id="A0A7W7T610"/>
<keyword evidence="6" id="KW-1185">Reference proteome</keyword>
<dbReference type="GO" id="GO:0046475">
    <property type="term" value="P:glycerophospholipid catabolic process"/>
    <property type="evidence" value="ECO:0007669"/>
    <property type="project" value="TreeGrafter"/>
</dbReference>
<protein>
    <recommendedName>
        <fullName evidence="4">PLA2c domain-containing protein</fullName>
    </recommendedName>
</protein>
<comment type="caution">
    <text evidence="5">The sequence shown here is derived from an EMBL/GenBank/DDBJ whole genome shotgun (WGS) entry which is preliminary data.</text>
</comment>
<organism evidence="5 6">
    <name type="scientific">Saccharothrix violaceirubra</name>
    <dbReference type="NCBI Taxonomy" id="413306"/>
    <lineage>
        <taxon>Bacteria</taxon>
        <taxon>Bacillati</taxon>
        <taxon>Actinomycetota</taxon>
        <taxon>Actinomycetes</taxon>
        <taxon>Pseudonocardiales</taxon>
        <taxon>Pseudonocardiaceae</taxon>
        <taxon>Saccharothrix</taxon>
    </lineage>
</organism>
<feature type="transmembrane region" description="Helical" evidence="3">
    <location>
        <begin position="263"/>
        <end position="282"/>
    </location>
</feature>
<keyword evidence="2" id="KW-0443">Lipid metabolism</keyword>
<dbReference type="Pfam" id="PF01735">
    <property type="entry name" value="PLA2_B"/>
    <property type="match status" value="1"/>
</dbReference>
<evidence type="ECO:0000313" key="6">
    <source>
        <dbReference type="Proteomes" id="UP000542674"/>
    </source>
</evidence>
<feature type="transmembrane region" description="Helical" evidence="3">
    <location>
        <begin position="109"/>
        <end position="129"/>
    </location>
</feature>
<evidence type="ECO:0000256" key="2">
    <source>
        <dbReference type="ARBA" id="ARBA00023098"/>
    </source>
</evidence>
<keyword evidence="3" id="KW-1133">Transmembrane helix</keyword>
<evidence type="ECO:0000256" key="3">
    <source>
        <dbReference type="SAM" id="Phobius"/>
    </source>
</evidence>
<reference evidence="5 6" key="1">
    <citation type="submission" date="2020-08" db="EMBL/GenBank/DDBJ databases">
        <title>Sequencing the genomes of 1000 actinobacteria strains.</title>
        <authorList>
            <person name="Klenk H.-P."/>
        </authorList>
    </citation>
    <scope>NUCLEOTIDE SEQUENCE [LARGE SCALE GENOMIC DNA]</scope>
    <source>
        <strain evidence="5 6">DSM 45084</strain>
    </source>
</reference>
<feature type="domain" description="PLA2c" evidence="4">
    <location>
        <begin position="28"/>
        <end position="82"/>
    </location>
</feature>
<dbReference type="InterPro" id="IPR016035">
    <property type="entry name" value="Acyl_Trfase/lysoPLipase"/>
</dbReference>
<dbReference type="Gene3D" id="3.40.1090.10">
    <property type="entry name" value="Cytosolic phospholipase A2 catalytic domain"/>
    <property type="match status" value="1"/>
</dbReference>
<proteinExistence type="predicted"/>
<evidence type="ECO:0000313" key="5">
    <source>
        <dbReference type="EMBL" id="MBB4966627.1"/>
    </source>
</evidence>